<evidence type="ECO:0000256" key="12">
    <source>
        <dbReference type="SAM" id="MobiDB-lite"/>
    </source>
</evidence>
<feature type="compositionally biased region" description="Basic and acidic residues" evidence="12">
    <location>
        <begin position="35"/>
        <end position="45"/>
    </location>
</feature>
<keyword evidence="8" id="KW-0067">ATP-binding</keyword>
<keyword evidence="14" id="KW-1185">Reference proteome</keyword>
<keyword evidence="9" id="KW-0460">Magnesium</keyword>
<evidence type="ECO:0000256" key="9">
    <source>
        <dbReference type="ARBA" id="ARBA00022842"/>
    </source>
</evidence>
<accession>A0A087C0H2</accession>
<dbReference type="InterPro" id="IPR003442">
    <property type="entry name" value="T6A_TsaE"/>
</dbReference>
<evidence type="ECO:0000256" key="8">
    <source>
        <dbReference type="ARBA" id="ARBA00022840"/>
    </source>
</evidence>
<dbReference type="NCBIfam" id="TIGR00150">
    <property type="entry name" value="T6A_YjeE"/>
    <property type="match status" value="1"/>
</dbReference>
<dbReference type="SUPFAM" id="SSF52540">
    <property type="entry name" value="P-loop containing nucleoside triphosphate hydrolases"/>
    <property type="match status" value="1"/>
</dbReference>
<dbReference type="AlphaFoldDB" id="A0A087C0H2"/>
<evidence type="ECO:0000256" key="3">
    <source>
        <dbReference type="ARBA" id="ARBA00019010"/>
    </source>
</evidence>
<dbReference type="EMBL" id="JGZE01000011">
    <property type="protein sequence ID" value="KFI76772.1"/>
    <property type="molecule type" value="Genomic_DNA"/>
</dbReference>
<evidence type="ECO:0000313" key="14">
    <source>
        <dbReference type="Proteomes" id="UP000029082"/>
    </source>
</evidence>
<dbReference type="GO" id="GO:0002949">
    <property type="term" value="P:tRNA threonylcarbamoyladenosine modification"/>
    <property type="evidence" value="ECO:0007669"/>
    <property type="project" value="InterPro"/>
</dbReference>
<proteinExistence type="inferred from homology"/>
<keyword evidence="4" id="KW-0963">Cytoplasm</keyword>
<dbReference type="eggNOG" id="COG0802">
    <property type="taxonomic scope" value="Bacteria"/>
</dbReference>
<comment type="function">
    <text evidence="10">Required for the formation of a threonylcarbamoyl group on adenosine at position 37 (t(6)A37) in tRNAs that read codons beginning with adenine. Is involved in the transfer of the threonylcarbamoyl moiety of threonylcarbamoyl-AMP (TC-AMP) to the N6 group of A37, together with TsaD and TsaB. TsaE seems to play an indirect role in the t(6)A biosynthesis pathway, possibly in regulating the core enzymatic function of TsaD.</text>
</comment>
<sequence length="240" mass="25333">MSDRTMDTTADTETGRSVREADKEVSRTAVSPETDAPRVGRSDDAHACREVTMHVPTADAMRSLGERIAGVVRGGDVILLSGPLGAGKTTFAQGFGAGLGIDAPIVSPTFTIARELDGRFHDGTPAHLVHVDAYRLGGQGYEPGQDSVGRLLDELEALGLDEELEDPHDDTVVLMEWGEQMVAALAADRLQIHIARPLAPSDGLSEVTESSGDALSDAGERLVTLVPVGPSWSERPMAGL</sequence>
<gene>
    <name evidence="13" type="ORF">BMON_0675</name>
</gene>
<dbReference type="GO" id="GO:0005524">
    <property type="term" value="F:ATP binding"/>
    <property type="evidence" value="ECO:0007669"/>
    <property type="project" value="UniProtKB-KW"/>
</dbReference>
<comment type="caution">
    <text evidence="13">The sequence shown here is derived from an EMBL/GenBank/DDBJ whole genome shotgun (WGS) entry which is preliminary data.</text>
</comment>
<evidence type="ECO:0000256" key="10">
    <source>
        <dbReference type="ARBA" id="ARBA00024908"/>
    </source>
</evidence>
<dbReference type="GO" id="GO:0046872">
    <property type="term" value="F:metal ion binding"/>
    <property type="evidence" value="ECO:0007669"/>
    <property type="project" value="UniProtKB-KW"/>
</dbReference>
<dbReference type="InterPro" id="IPR027417">
    <property type="entry name" value="P-loop_NTPase"/>
</dbReference>
<keyword evidence="6" id="KW-0479">Metal-binding</keyword>
<comment type="subcellular location">
    <subcellularLocation>
        <location evidence="1">Cytoplasm</location>
    </subcellularLocation>
</comment>
<dbReference type="Proteomes" id="UP000029082">
    <property type="component" value="Unassembled WGS sequence"/>
</dbReference>
<comment type="similarity">
    <text evidence="2">Belongs to the TsaE family.</text>
</comment>
<dbReference type="Pfam" id="PF02367">
    <property type="entry name" value="TsaE"/>
    <property type="match status" value="1"/>
</dbReference>
<evidence type="ECO:0000256" key="1">
    <source>
        <dbReference type="ARBA" id="ARBA00004496"/>
    </source>
</evidence>
<evidence type="ECO:0000256" key="4">
    <source>
        <dbReference type="ARBA" id="ARBA00022490"/>
    </source>
</evidence>
<evidence type="ECO:0000256" key="6">
    <source>
        <dbReference type="ARBA" id="ARBA00022723"/>
    </source>
</evidence>
<organism evidence="13 14">
    <name type="scientific">Bifidobacterium mongoliense DSM 21395</name>
    <dbReference type="NCBI Taxonomy" id="1437603"/>
    <lineage>
        <taxon>Bacteria</taxon>
        <taxon>Bacillati</taxon>
        <taxon>Actinomycetota</taxon>
        <taxon>Actinomycetes</taxon>
        <taxon>Bifidobacteriales</taxon>
        <taxon>Bifidobacteriaceae</taxon>
        <taxon>Bifidobacterium</taxon>
    </lineage>
</organism>
<dbReference type="Gene3D" id="3.40.50.300">
    <property type="entry name" value="P-loop containing nucleotide triphosphate hydrolases"/>
    <property type="match status" value="1"/>
</dbReference>
<dbReference type="STRING" id="1437603.GCA_000771525_01097"/>
<dbReference type="GO" id="GO:0005737">
    <property type="term" value="C:cytoplasm"/>
    <property type="evidence" value="ECO:0007669"/>
    <property type="project" value="UniProtKB-SubCell"/>
</dbReference>
<keyword evidence="7" id="KW-0547">Nucleotide-binding</keyword>
<evidence type="ECO:0000256" key="2">
    <source>
        <dbReference type="ARBA" id="ARBA00007599"/>
    </source>
</evidence>
<protein>
    <recommendedName>
        <fullName evidence="3">tRNA threonylcarbamoyladenosine biosynthesis protein TsaE</fullName>
    </recommendedName>
    <alternativeName>
        <fullName evidence="11">t(6)A37 threonylcarbamoyladenosine biosynthesis protein TsaE</fullName>
    </alternativeName>
</protein>
<keyword evidence="5" id="KW-0819">tRNA processing</keyword>
<dbReference type="PANTHER" id="PTHR33540:SF2">
    <property type="entry name" value="TRNA THREONYLCARBAMOYLADENOSINE BIOSYNTHESIS PROTEIN TSAE"/>
    <property type="match status" value="1"/>
</dbReference>
<dbReference type="PANTHER" id="PTHR33540">
    <property type="entry name" value="TRNA THREONYLCARBAMOYLADENOSINE BIOSYNTHESIS PROTEIN TSAE"/>
    <property type="match status" value="1"/>
</dbReference>
<feature type="region of interest" description="Disordered" evidence="12">
    <location>
        <begin position="1"/>
        <end position="45"/>
    </location>
</feature>
<reference evidence="13 14" key="1">
    <citation type="submission" date="2014-03" db="EMBL/GenBank/DDBJ databases">
        <title>Genomics of Bifidobacteria.</title>
        <authorList>
            <person name="Ventura M."/>
            <person name="Milani C."/>
            <person name="Lugli G.A."/>
        </authorList>
    </citation>
    <scope>NUCLEOTIDE SEQUENCE [LARGE SCALE GENOMIC DNA]</scope>
    <source>
        <strain evidence="13 14">DSM 21395</strain>
    </source>
</reference>
<evidence type="ECO:0000256" key="5">
    <source>
        <dbReference type="ARBA" id="ARBA00022694"/>
    </source>
</evidence>
<evidence type="ECO:0000313" key="13">
    <source>
        <dbReference type="EMBL" id="KFI76772.1"/>
    </source>
</evidence>
<evidence type="ECO:0000256" key="11">
    <source>
        <dbReference type="ARBA" id="ARBA00032441"/>
    </source>
</evidence>
<feature type="compositionally biased region" description="Basic and acidic residues" evidence="12">
    <location>
        <begin position="13"/>
        <end position="26"/>
    </location>
</feature>
<evidence type="ECO:0000256" key="7">
    <source>
        <dbReference type="ARBA" id="ARBA00022741"/>
    </source>
</evidence>
<name>A0A087C0H2_9BIFI</name>